<dbReference type="EMBL" id="JAJKFT010000010">
    <property type="protein sequence ID" value="MCC9629980.1"/>
    <property type="molecule type" value="Genomic_DNA"/>
</dbReference>
<dbReference type="RefSeq" id="WP_230220728.1">
    <property type="nucleotide sequence ID" value="NZ_JAJKFT010000010.1"/>
</dbReference>
<keyword evidence="2" id="KW-0732">Signal</keyword>
<evidence type="ECO:0000256" key="1">
    <source>
        <dbReference type="SAM" id="MobiDB-lite"/>
    </source>
</evidence>
<evidence type="ECO:0000313" key="4">
    <source>
        <dbReference type="Proteomes" id="UP001139103"/>
    </source>
</evidence>
<dbReference type="AlphaFoldDB" id="A0A9X1SGA0"/>
<proteinExistence type="predicted"/>
<dbReference type="Proteomes" id="UP001139103">
    <property type="component" value="Unassembled WGS sequence"/>
</dbReference>
<feature type="signal peptide" evidence="2">
    <location>
        <begin position="1"/>
        <end position="21"/>
    </location>
</feature>
<evidence type="ECO:0000256" key="2">
    <source>
        <dbReference type="SAM" id="SignalP"/>
    </source>
</evidence>
<keyword evidence="4" id="KW-1185">Reference proteome</keyword>
<sequence>MLRRILGAFVVCCWAAICAHAEEAGPTLDQLAEKTAANVAAFDNLYCEFDVKIGHATSDKDFRNVSFQKLNGVGHGVWAKKGPIELYDFRQEGESNWEQGTHFAYGPVIYTEALIRYPGYEMRIQKNAVITSAPNDGCHPRMDPLSLFHIVEGELNTRLPELLSQLVLERDSEVGANMPKPQVSLERSQDERLKLEQFRIITPDRNVTIEFEMRNYGCPTYVDYSYRKSEGTAWRKWRMYVLDVARIDGVGMFPKKILIVHPEFDLESARRLANRGAPNFPYVLLWELKTVECREPTADELTFKADRDLPVMRAGFARVTYVNEDETITPDQLPGLFKELQNKPPKKPGAEEEEKSDEEEKREATD</sequence>
<feature type="region of interest" description="Disordered" evidence="1">
    <location>
        <begin position="329"/>
        <end position="366"/>
    </location>
</feature>
<gene>
    <name evidence="3" type="ORF">LOC68_16430</name>
</gene>
<organism evidence="3 4">
    <name type="scientific">Blastopirellula sediminis</name>
    <dbReference type="NCBI Taxonomy" id="2894196"/>
    <lineage>
        <taxon>Bacteria</taxon>
        <taxon>Pseudomonadati</taxon>
        <taxon>Planctomycetota</taxon>
        <taxon>Planctomycetia</taxon>
        <taxon>Pirellulales</taxon>
        <taxon>Pirellulaceae</taxon>
        <taxon>Blastopirellula</taxon>
    </lineage>
</organism>
<evidence type="ECO:0008006" key="5">
    <source>
        <dbReference type="Google" id="ProtNLM"/>
    </source>
</evidence>
<protein>
    <recommendedName>
        <fullName evidence="5">Outer membrane lipoprotein-sorting protein</fullName>
    </recommendedName>
</protein>
<accession>A0A9X1SGA0</accession>
<feature type="chain" id="PRO_5040940455" description="Outer membrane lipoprotein-sorting protein" evidence="2">
    <location>
        <begin position="22"/>
        <end position="366"/>
    </location>
</feature>
<reference evidence="3" key="1">
    <citation type="submission" date="2021-11" db="EMBL/GenBank/DDBJ databases">
        <title>Genome sequence.</title>
        <authorList>
            <person name="Sun Q."/>
        </authorList>
    </citation>
    <scope>NUCLEOTIDE SEQUENCE</scope>
    <source>
        <strain evidence="3">JC732</strain>
    </source>
</reference>
<name>A0A9X1SGA0_9BACT</name>
<evidence type="ECO:0000313" key="3">
    <source>
        <dbReference type="EMBL" id="MCC9629980.1"/>
    </source>
</evidence>
<comment type="caution">
    <text evidence="3">The sequence shown here is derived from an EMBL/GenBank/DDBJ whole genome shotgun (WGS) entry which is preliminary data.</text>
</comment>